<name>A0ABN7EBE9_SPIIN</name>
<gene>
    <name evidence="1" type="ORF">SI7747_UN020752</name>
</gene>
<dbReference type="Proteomes" id="UP001189122">
    <property type="component" value="Unassembled WGS sequence"/>
</dbReference>
<keyword evidence="2" id="KW-1185">Reference proteome</keyword>
<reference evidence="2" key="1">
    <citation type="journal article" date="2020" name="Sci. Rep.">
        <title>Chromosome-scale genome assembly for the duckweed Spirodela intermedia, integrating cytogenetic maps, PacBio and Oxford Nanopore libraries.</title>
        <authorList>
            <person name="Hoang P.T.N."/>
            <person name="Fiebig A."/>
            <person name="Novak P."/>
            <person name="Macas J."/>
            <person name="Cao H.X."/>
            <person name="Stepanenko A."/>
            <person name="Chen G."/>
            <person name="Borisjuk N."/>
            <person name="Scholz U."/>
            <person name="Schubert I."/>
        </authorList>
    </citation>
    <scope>NUCLEOTIDE SEQUENCE [LARGE SCALE GENOMIC DNA]</scope>
</reference>
<protein>
    <submittedName>
        <fullName evidence="1">Uncharacterized protein</fullName>
    </submittedName>
</protein>
<comment type="caution">
    <text evidence="1">The sequence shown here is derived from an EMBL/GenBank/DDBJ whole genome shotgun (WGS) entry which is preliminary data.</text>
</comment>
<evidence type="ECO:0000313" key="2">
    <source>
        <dbReference type="Proteomes" id="UP001189122"/>
    </source>
</evidence>
<evidence type="ECO:0000313" key="1">
    <source>
        <dbReference type="EMBL" id="CAA6674394.1"/>
    </source>
</evidence>
<dbReference type="EMBL" id="CACRZD030000106">
    <property type="protein sequence ID" value="CAA6674394.1"/>
    <property type="molecule type" value="Genomic_DNA"/>
</dbReference>
<organism evidence="1 2">
    <name type="scientific">Spirodela intermedia</name>
    <name type="common">Intermediate duckweed</name>
    <dbReference type="NCBI Taxonomy" id="51605"/>
    <lineage>
        <taxon>Eukaryota</taxon>
        <taxon>Viridiplantae</taxon>
        <taxon>Streptophyta</taxon>
        <taxon>Embryophyta</taxon>
        <taxon>Tracheophyta</taxon>
        <taxon>Spermatophyta</taxon>
        <taxon>Magnoliopsida</taxon>
        <taxon>Liliopsida</taxon>
        <taxon>Araceae</taxon>
        <taxon>Lemnoideae</taxon>
        <taxon>Spirodela</taxon>
    </lineage>
</organism>
<sequence length="39" mass="4542">MPALNRFRQVLSPNRGSPRPLKVRSLYDLNIQSKIIYTV</sequence>
<accession>A0ABN7EBE9</accession>
<proteinExistence type="predicted"/>